<protein>
    <submittedName>
        <fullName evidence="2">Uncharacterized protein</fullName>
    </submittedName>
</protein>
<reference evidence="2 3" key="1">
    <citation type="submission" date="2021-04" db="EMBL/GenBank/DDBJ databases">
        <authorList>
            <person name="De Guttry C."/>
            <person name="Zahm M."/>
            <person name="Klopp C."/>
            <person name="Cabau C."/>
            <person name="Louis A."/>
            <person name="Berthelot C."/>
            <person name="Parey E."/>
            <person name="Roest Crollius H."/>
            <person name="Montfort J."/>
            <person name="Robinson-Rechavi M."/>
            <person name="Bucao C."/>
            <person name="Bouchez O."/>
            <person name="Gislard M."/>
            <person name="Lluch J."/>
            <person name="Milhes M."/>
            <person name="Lampietro C."/>
            <person name="Lopez Roques C."/>
            <person name="Donnadieu C."/>
            <person name="Braasch I."/>
            <person name="Desvignes T."/>
            <person name="Postlethwait J."/>
            <person name="Bobe J."/>
            <person name="Wedekind C."/>
            <person name="Guiguen Y."/>
        </authorList>
    </citation>
    <scope>NUCLEOTIDE SEQUENCE [LARGE SCALE GENOMIC DNA]</scope>
    <source>
        <strain evidence="2">Cs_M1</strain>
        <tissue evidence="2">Blood</tissue>
    </source>
</reference>
<feature type="compositionally biased region" description="Basic and acidic residues" evidence="1">
    <location>
        <begin position="474"/>
        <end position="485"/>
    </location>
</feature>
<feature type="region of interest" description="Disordered" evidence="1">
    <location>
        <begin position="371"/>
        <end position="399"/>
    </location>
</feature>
<dbReference type="AlphaFoldDB" id="A0AAN8NHL6"/>
<feature type="compositionally biased region" description="Basic and acidic residues" evidence="1">
    <location>
        <begin position="520"/>
        <end position="545"/>
    </location>
</feature>
<keyword evidence="3" id="KW-1185">Reference proteome</keyword>
<feature type="compositionally biased region" description="Basic and acidic residues" evidence="1">
    <location>
        <begin position="204"/>
        <end position="216"/>
    </location>
</feature>
<feature type="compositionally biased region" description="Basic and acidic residues" evidence="1">
    <location>
        <begin position="371"/>
        <end position="384"/>
    </location>
</feature>
<feature type="compositionally biased region" description="Basic and acidic residues" evidence="1">
    <location>
        <begin position="561"/>
        <end position="586"/>
    </location>
</feature>
<evidence type="ECO:0000313" key="3">
    <source>
        <dbReference type="Proteomes" id="UP001356427"/>
    </source>
</evidence>
<feature type="compositionally biased region" description="Basic and acidic residues" evidence="1">
    <location>
        <begin position="320"/>
        <end position="343"/>
    </location>
</feature>
<feature type="compositionally biased region" description="Basic and acidic residues" evidence="1">
    <location>
        <begin position="702"/>
        <end position="744"/>
    </location>
</feature>
<feature type="region of interest" description="Disordered" evidence="1">
    <location>
        <begin position="320"/>
        <end position="345"/>
    </location>
</feature>
<feature type="region of interest" description="Disordered" evidence="1">
    <location>
        <begin position="808"/>
        <end position="837"/>
    </location>
</feature>
<organism evidence="2 3">
    <name type="scientific">Coregonus suidteri</name>
    <dbReference type="NCBI Taxonomy" id="861788"/>
    <lineage>
        <taxon>Eukaryota</taxon>
        <taxon>Metazoa</taxon>
        <taxon>Chordata</taxon>
        <taxon>Craniata</taxon>
        <taxon>Vertebrata</taxon>
        <taxon>Euteleostomi</taxon>
        <taxon>Actinopterygii</taxon>
        <taxon>Neopterygii</taxon>
        <taxon>Teleostei</taxon>
        <taxon>Protacanthopterygii</taxon>
        <taxon>Salmoniformes</taxon>
        <taxon>Salmonidae</taxon>
        <taxon>Coregoninae</taxon>
        <taxon>Coregonus</taxon>
    </lineage>
</organism>
<name>A0AAN8NHL6_9TELE</name>
<feature type="region of interest" description="Disordered" evidence="1">
    <location>
        <begin position="698"/>
        <end position="753"/>
    </location>
</feature>
<accession>A0AAN8NHL6</accession>
<gene>
    <name evidence="2" type="ORF">J4Q44_G00034570</name>
</gene>
<evidence type="ECO:0000313" key="2">
    <source>
        <dbReference type="EMBL" id="KAK6327811.1"/>
    </source>
</evidence>
<feature type="region of interest" description="Disordered" evidence="1">
    <location>
        <begin position="158"/>
        <end position="218"/>
    </location>
</feature>
<comment type="caution">
    <text evidence="2">The sequence shown here is derived from an EMBL/GenBank/DDBJ whole genome shotgun (WGS) entry which is preliminary data.</text>
</comment>
<dbReference type="Proteomes" id="UP001356427">
    <property type="component" value="Unassembled WGS sequence"/>
</dbReference>
<dbReference type="EMBL" id="JAGTTL010000002">
    <property type="protein sequence ID" value="KAK6327811.1"/>
    <property type="molecule type" value="Genomic_DNA"/>
</dbReference>
<sequence>MEGLETMYEDPNAVDFIDCAVCTKSIRGDTLYKIHLTTIQHIRKEDTLVATGQATRDHEVPHFTDIKHYLRYLKLDEPIIGLSVLDEVDPVSRDGQPGPRYICRMCDLDATLPNMVNHIIGRKHRQKYLEVKRKDLVTWDSTSILAQSGKAIRAKAEIVERQDGQGSPKPLRKKRNVGKLNISRAPPKERGAQNQPKPTLARPSDMRREGRLHPGRMDLPCGEYHHRGGHAEDDLYRSPFHEDDPYLLAGAAREAYLRGGDLSLRGFEEDGLRRASDHEDDLRRREFMEDELRRRDHYLEEQIHGQDYLEDMRRREFLEEGDTRPGHPEEIPHRQAYPEEPPRRSVYLENDPLKQFYSEEVLRRTAHAAEASKERAFREDESPHGRRYPHGPAYLEEVPPERAYLEEVPSERAYPDKAPLCFEHAHGRAAHGPSVHEDAYSEDHRRSGYLEEEEVQRRAYPEEEPRGPGYPEGNPHRRSLDRDPNGRGYPKGPDRQGAADQDLRFTDQMAEPMETGGQSSREHLFDLVKAIRQEGRGPHHPEAERGMGPPGMRGPPQRPAEGGRVRTEIPEPFRRFLEGATDDHKSPGKRKRKSRFSDATEQERDVVKKMQVDDNRRRIEPFAKPQGGYQGGAGSRPMAEATPDTGNVLDELNNIQVENVEEANFLKDKLCNLLKEFQAKKSEKTAVVPAYKSPGPTVISKDYNHMSKDHLESPRDNYERNYREVQEERHYEGHPPRRSQERYTPETLQDPYRGKHRDIDQRMERRAQYEEVFGHVDMYSQSHDRPEEPMAYPHERWQGPMYPRDYPPAEDLYNPFNPAPPTHWERGYRTGGPQSTSLDKITSTLLELVARKK</sequence>
<feature type="compositionally biased region" description="Basic and acidic residues" evidence="1">
    <location>
        <begin position="434"/>
        <end position="466"/>
    </location>
</feature>
<proteinExistence type="predicted"/>
<feature type="compositionally biased region" description="Basic and acidic residues" evidence="1">
    <location>
        <begin position="595"/>
        <end position="621"/>
    </location>
</feature>
<evidence type="ECO:0000256" key="1">
    <source>
        <dbReference type="SAM" id="MobiDB-lite"/>
    </source>
</evidence>
<feature type="region of interest" description="Disordered" evidence="1">
    <location>
        <begin position="428"/>
        <end position="646"/>
    </location>
</feature>